<dbReference type="PANTHER" id="PTHR13847">
    <property type="entry name" value="SARCOSINE DEHYDROGENASE-RELATED"/>
    <property type="match status" value="1"/>
</dbReference>
<dbReference type="Proteomes" id="UP000183561">
    <property type="component" value="Unassembled WGS sequence"/>
</dbReference>
<proteinExistence type="predicted"/>
<evidence type="ECO:0000313" key="2">
    <source>
        <dbReference type="EMBL" id="SEB67610.1"/>
    </source>
</evidence>
<evidence type="ECO:0000313" key="3">
    <source>
        <dbReference type="Proteomes" id="UP000183561"/>
    </source>
</evidence>
<dbReference type="Gene3D" id="3.30.9.10">
    <property type="entry name" value="D-Amino Acid Oxidase, subunit A, domain 2"/>
    <property type="match status" value="1"/>
</dbReference>
<organism evidence="2 3">
    <name type="scientific">Rhodococcus koreensis</name>
    <dbReference type="NCBI Taxonomy" id="99653"/>
    <lineage>
        <taxon>Bacteria</taxon>
        <taxon>Bacillati</taxon>
        <taxon>Actinomycetota</taxon>
        <taxon>Actinomycetes</taxon>
        <taxon>Mycobacteriales</taxon>
        <taxon>Nocardiaceae</taxon>
        <taxon>Rhodococcus</taxon>
    </lineage>
</organism>
<gene>
    <name evidence="2" type="ORF">SAMN04490239_1172</name>
</gene>
<dbReference type="Gene3D" id="3.50.50.60">
    <property type="entry name" value="FAD/NAD(P)-binding domain"/>
    <property type="match status" value="1"/>
</dbReference>
<dbReference type="GO" id="GO:0005737">
    <property type="term" value="C:cytoplasm"/>
    <property type="evidence" value="ECO:0007669"/>
    <property type="project" value="TreeGrafter"/>
</dbReference>
<protein>
    <submittedName>
        <fullName evidence="2">Glycine/D-amino acid oxidase</fullName>
    </submittedName>
</protein>
<sequence>MKTLSSPMQYYPSTGWVDRPTHLEAPVQGEHHCDIAVVGGGVGGMLAALRLAENGRDVTLLESDLCGWGASARNAGYLSSTVGSDPHILARYYAGRFHGLVRFADSAVHFTEDLMDHHSIDCDYEQTGILASAVTLSQLEAVKAGAQILIDAGIDSEIVDGRDMGVPDAFLGGIYARIGGILNPGKFALGLRDAVLASAITTFEQSRVLDVKDTGGSVTLDTSSGRVHANQVVLTNNAHAKELSITPRWLSTPVQVTAIETEQVAPGLLDAAGWTSRTPMVTRHIVMESYRTTPRGTIVVTTRKLQMPRGKIIDRQPDQAIVADLIRAFRTRFPTLHDVQPAKAWAGWIGMTPSVLPVAGYASPRVIYNSACNGHGLAQAPYLGSLVADYICGKGMHDHLKAVWREKPKFAPGLVNPQTLKLAWLADRLTDRRG</sequence>
<evidence type="ECO:0000259" key="1">
    <source>
        <dbReference type="Pfam" id="PF01266"/>
    </source>
</evidence>
<reference evidence="3" key="1">
    <citation type="submission" date="2016-10" db="EMBL/GenBank/DDBJ databases">
        <authorList>
            <person name="Varghese N."/>
            <person name="Submissions S."/>
        </authorList>
    </citation>
    <scope>NUCLEOTIDE SEQUENCE [LARGE SCALE GENOMIC DNA]</scope>
    <source>
        <strain evidence="3">DSM 44498</strain>
    </source>
</reference>
<dbReference type="EMBL" id="FNSV01000005">
    <property type="protein sequence ID" value="SEB67610.1"/>
    <property type="molecule type" value="Genomic_DNA"/>
</dbReference>
<dbReference type="SUPFAM" id="SSF51905">
    <property type="entry name" value="FAD/NAD(P)-binding domain"/>
    <property type="match status" value="1"/>
</dbReference>
<dbReference type="InterPro" id="IPR036188">
    <property type="entry name" value="FAD/NAD-bd_sf"/>
</dbReference>
<dbReference type="PANTHER" id="PTHR13847:SF281">
    <property type="entry name" value="FAD DEPENDENT OXIDOREDUCTASE DOMAIN-CONTAINING PROTEIN"/>
    <property type="match status" value="1"/>
</dbReference>
<dbReference type="Pfam" id="PF01266">
    <property type="entry name" value="DAO"/>
    <property type="match status" value="1"/>
</dbReference>
<name>A0A1H4LA11_9NOCA</name>
<keyword evidence="3" id="KW-1185">Reference proteome</keyword>
<dbReference type="InterPro" id="IPR006076">
    <property type="entry name" value="FAD-dep_OxRdtase"/>
</dbReference>
<feature type="domain" description="FAD dependent oxidoreductase" evidence="1">
    <location>
        <begin position="34"/>
        <end position="389"/>
    </location>
</feature>
<accession>A0A1H4LA11</accession>
<dbReference type="AlphaFoldDB" id="A0A1H4LA11"/>